<dbReference type="GO" id="GO:0043139">
    <property type="term" value="F:5'-3' DNA helicase activity"/>
    <property type="evidence" value="ECO:0007669"/>
    <property type="project" value="TreeGrafter"/>
</dbReference>
<evidence type="ECO:0000256" key="6">
    <source>
        <dbReference type="ARBA" id="ARBA00022485"/>
    </source>
</evidence>
<evidence type="ECO:0000256" key="8">
    <source>
        <dbReference type="ARBA" id="ARBA00022722"/>
    </source>
</evidence>
<keyword evidence="11" id="KW-0255">Endonuclease</keyword>
<dbReference type="GO" id="GO:0005524">
    <property type="term" value="F:ATP binding"/>
    <property type="evidence" value="ECO:0007669"/>
    <property type="project" value="UniProtKB-KW"/>
</dbReference>
<keyword evidence="7" id="KW-0235">DNA replication</keyword>
<feature type="domain" description="DNA replication factor Dna2 N-terminal" evidence="24">
    <location>
        <begin position="535"/>
        <end position="748"/>
    </location>
</feature>
<evidence type="ECO:0000256" key="10">
    <source>
        <dbReference type="ARBA" id="ARBA00022741"/>
    </source>
</evidence>
<evidence type="ECO:0000259" key="26">
    <source>
        <dbReference type="Pfam" id="PF13087"/>
    </source>
</evidence>
<feature type="compositionally biased region" description="Basic and acidic residues" evidence="23">
    <location>
        <begin position="90"/>
        <end position="104"/>
    </location>
</feature>
<evidence type="ECO:0000256" key="7">
    <source>
        <dbReference type="ARBA" id="ARBA00022705"/>
    </source>
</evidence>
<feature type="compositionally biased region" description="Basic residues" evidence="23">
    <location>
        <begin position="39"/>
        <end position="52"/>
    </location>
</feature>
<dbReference type="InterPro" id="IPR041677">
    <property type="entry name" value="DNA2/NAM7_AAA_11"/>
</dbReference>
<dbReference type="InterPro" id="IPR050534">
    <property type="entry name" value="Coronavir_polyprotein_1ab"/>
</dbReference>
<comment type="cofactor">
    <cofactor evidence="1">
        <name>[4Fe-4S] cluster</name>
        <dbReference type="ChEBI" id="CHEBI:49883"/>
    </cofactor>
</comment>
<keyword evidence="14" id="KW-0347">Helicase</keyword>
<evidence type="ECO:0000256" key="9">
    <source>
        <dbReference type="ARBA" id="ARBA00022723"/>
    </source>
</evidence>
<keyword evidence="18" id="KW-0238">DNA-binding</keyword>
<feature type="domain" description="DNA2/NAM7 helicase helicase" evidence="25">
    <location>
        <begin position="1141"/>
        <end position="1222"/>
    </location>
</feature>
<keyword evidence="9" id="KW-0479">Metal-binding</keyword>
<reference evidence="28" key="1">
    <citation type="submission" date="2023-07" db="EMBL/GenBank/DDBJ databases">
        <title>A draft genome of Kazachstania heterogenica Y-27499.</title>
        <authorList>
            <person name="Donic C."/>
            <person name="Kralova J.S."/>
            <person name="Fidel L."/>
            <person name="Ben-Dor S."/>
            <person name="Jung S."/>
        </authorList>
    </citation>
    <scope>NUCLEOTIDE SEQUENCE [LARGE SCALE GENOMIC DNA]</scope>
    <source>
        <strain evidence="28">Y27499</strain>
    </source>
</reference>
<proteinExistence type="inferred from homology"/>
<dbReference type="GO" id="GO:0000014">
    <property type="term" value="F:single-stranded DNA endodeoxyribonuclease activity"/>
    <property type="evidence" value="ECO:0007669"/>
    <property type="project" value="UniProtKB-ARBA"/>
</dbReference>
<evidence type="ECO:0000256" key="18">
    <source>
        <dbReference type="ARBA" id="ARBA00023125"/>
    </source>
</evidence>
<dbReference type="EMBL" id="JAWIZZ010000022">
    <property type="protein sequence ID" value="KAK5782038.1"/>
    <property type="molecule type" value="Genomic_DNA"/>
</dbReference>
<feature type="domain" description="DNA2/NAM7 helicase-like C-terminal" evidence="26">
    <location>
        <begin position="1318"/>
        <end position="1538"/>
    </location>
</feature>
<evidence type="ECO:0000256" key="14">
    <source>
        <dbReference type="ARBA" id="ARBA00022806"/>
    </source>
</evidence>
<keyword evidence="16" id="KW-0408">Iron</keyword>
<dbReference type="PANTHER" id="PTHR43788">
    <property type="entry name" value="DNA2/NAM7 HELICASE FAMILY MEMBER"/>
    <property type="match status" value="1"/>
</dbReference>
<evidence type="ECO:0000256" key="12">
    <source>
        <dbReference type="ARBA" id="ARBA00022763"/>
    </source>
</evidence>
<dbReference type="FunFam" id="3.40.50.300:FF:000721">
    <property type="entry name" value="DNA replication ATP-dependent helicase/nuclease DNA2"/>
    <property type="match status" value="1"/>
</dbReference>
<dbReference type="Proteomes" id="UP001306508">
    <property type="component" value="Unassembled WGS sequence"/>
</dbReference>
<dbReference type="GO" id="GO:0046872">
    <property type="term" value="F:metal ion binding"/>
    <property type="evidence" value="ECO:0007669"/>
    <property type="project" value="UniProtKB-KW"/>
</dbReference>
<dbReference type="GO" id="GO:0035861">
    <property type="term" value="C:site of double-strand break"/>
    <property type="evidence" value="ECO:0007669"/>
    <property type="project" value="UniProtKB-ARBA"/>
</dbReference>
<dbReference type="InterPro" id="IPR041679">
    <property type="entry name" value="DNA2/NAM7-like_C"/>
</dbReference>
<evidence type="ECO:0000256" key="3">
    <source>
        <dbReference type="ARBA" id="ARBA00007913"/>
    </source>
</evidence>
<evidence type="ECO:0000256" key="19">
    <source>
        <dbReference type="ARBA" id="ARBA00023204"/>
    </source>
</evidence>
<keyword evidence="17" id="KW-0411">Iron-sulfur</keyword>
<dbReference type="Pfam" id="PF13086">
    <property type="entry name" value="AAA_11"/>
    <property type="match status" value="2"/>
</dbReference>
<dbReference type="GO" id="GO:0017116">
    <property type="term" value="F:single-stranded DNA helicase activity"/>
    <property type="evidence" value="ECO:0007669"/>
    <property type="project" value="InterPro"/>
</dbReference>
<dbReference type="InterPro" id="IPR047187">
    <property type="entry name" value="SF1_C_Upf1"/>
</dbReference>
<dbReference type="PANTHER" id="PTHR43788:SF8">
    <property type="entry name" value="DNA-BINDING PROTEIN SMUBP-2"/>
    <property type="match status" value="1"/>
</dbReference>
<protein>
    <recommendedName>
        <fullName evidence="5">DNA replication ATP-dependent helicase/nuclease DNA2</fullName>
        <ecNumber evidence="4">3.6.4.12</ecNumber>
    </recommendedName>
</protein>
<evidence type="ECO:0000313" key="27">
    <source>
        <dbReference type="EMBL" id="KAK5782038.1"/>
    </source>
</evidence>
<feature type="compositionally biased region" description="Basic and acidic residues" evidence="23">
    <location>
        <begin position="111"/>
        <end position="127"/>
    </location>
</feature>
<feature type="domain" description="DNA2/NAM7 helicase helicase" evidence="25">
    <location>
        <begin position="1242"/>
        <end position="1310"/>
    </location>
</feature>
<evidence type="ECO:0000256" key="17">
    <source>
        <dbReference type="ARBA" id="ARBA00023014"/>
    </source>
</evidence>
<evidence type="ECO:0000256" key="23">
    <source>
        <dbReference type="SAM" id="MobiDB-lite"/>
    </source>
</evidence>
<dbReference type="FunFam" id="3.40.50.300:FF:000789">
    <property type="entry name" value="DNA replication ATP-dependent helicase/nuclease DNA2"/>
    <property type="match status" value="1"/>
</dbReference>
<evidence type="ECO:0000256" key="22">
    <source>
        <dbReference type="ARBA" id="ARBA00047995"/>
    </source>
</evidence>
<evidence type="ECO:0000256" key="5">
    <source>
        <dbReference type="ARBA" id="ARBA00021516"/>
    </source>
</evidence>
<dbReference type="GO" id="GO:0003677">
    <property type="term" value="F:DNA binding"/>
    <property type="evidence" value="ECO:0007669"/>
    <property type="project" value="UniProtKB-KW"/>
</dbReference>
<feature type="compositionally biased region" description="Polar residues" evidence="23">
    <location>
        <begin position="23"/>
        <end position="38"/>
    </location>
</feature>
<keyword evidence="13" id="KW-0378">Hydrolase</keyword>
<accession>A0AAN7WU54</accession>
<dbReference type="GO" id="GO:0006273">
    <property type="term" value="P:lagging strand elongation"/>
    <property type="evidence" value="ECO:0007669"/>
    <property type="project" value="UniProtKB-ARBA"/>
</dbReference>
<dbReference type="CDD" id="cd18808">
    <property type="entry name" value="SF1_C_Upf1"/>
    <property type="match status" value="1"/>
</dbReference>
<keyword evidence="19" id="KW-0234">DNA repair</keyword>
<evidence type="ECO:0000259" key="25">
    <source>
        <dbReference type="Pfam" id="PF13086"/>
    </source>
</evidence>
<dbReference type="GO" id="GO:0051539">
    <property type="term" value="F:4 iron, 4 sulfur cluster binding"/>
    <property type="evidence" value="ECO:0007669"/>
    <property type="project" value="UniProtKB-KW"/>
</dbReference>
<keyword evidence="8" id="KW-0540">Nuclease</keyword>
<keyword evidence="12" id="KW-0227">DNA damage</keyword>
<evidence type="ECO:0000256" key="4">
    <source>
        <dbReference type="ARBA" id="ARBA00012551"/>
    </source>
</evidence>
<evidence type="ECO:0000256" key="20">
    <source>
        <dbReference type="ARBA" id="ARBA00023242"/>
    </source>
</evidence>
<comment type="caution">
    <text evidence="27">The sequence shown here is derived from an EMBL/GenBank/DDBJ whole genome shotgun (WGS) entry which is preliminary data.</text>
</comment>
<comment type="subcellular location">
    <subcellularLocation>
        <location evidence="2">Nucleus</location>
    </subcellularLocation>
</comment>
<dbReference type="SUPFAM" id="SSF52540">
    <property type="entry name" value="P-loop containing nucleoside triphosphate hydrolases"/>
    <property type="match status" value="1"/>
</dbReference>
<evidence type="ECO:0000256" key="1">
    <source>
        <dbReference type="ARBA" id="ARBA00001966"/>
    </source>
</evidence>
<dbReference type="InterPro" id="IPR026851">
    <property type="entry name" value="Dna2/JHS1_DEXXQ-box"/>
</dbReference>
<evidence type="ECO:0000313" key="28">
    <source>
        <dbReference type="Proteomes" id="UP001306508"/>
    </source>
</evidence>
<keyword evidence="15" id="KW-0067">ATP-binding</keyword>
<evidence type="ECO:0000256" key="11">
    <source>
        <dbReference type="ARBA" id="ARBA00022759"/>
    </source>
</evidence>
<comment type="similarity">
    <text evidence="3">Belongs to the DNA2/NAM7 helicase family.</text>
</comment>
<dbReference type="GO" id="GO:0005634">
    <property type="term" value="C:nucleus"/>
    <property type="evidence" value="ECO:0007669"/>
    <property type="project" value="UniProtKB-SubCell"/>
</dbReference>
<evidence type="ECO:0000256" key="2">
    <source>
        <dbReference type="ARBA" id="ARBA00004123"/>
    </source>
</evidence>
<dbReference type="Pfam" id="PF13087">
    <property type="entry name" value="AAA_12"/>
    <property type="match status" value="1"/>
</dbReference>
<evidence type="ECO:0000256" key="21">
    <source>
        <dbReference type="ARBA" id="ARBA00023268"/>
    </source>
</evidence>
<organism evidence="27 28">
    <name type="scientific">Arxiozyma heterogenica</name>
    <dbReference type="NCBI Taxonomy" id="278026"/>
    <lineage>
        <taxon>Eukaryota</taxon>
        <taxon>Fungi</taxon>
        <taxon>Dikarya</taxon>
        <taxon>Ascomycota</taxon>
        <taxon>Saccharomycotina</taxon>
        <taxon>Saccharomycetes</taxon>
        <taxon>Saccharomycetales</taxon>
        <taxon>Saccharomycetaceae</taxon>
        <taxon>Arxiozyma</taxon>
    </lineage>
</organism>
<evidence type="ECO:0000256" key="15">
    <source>
        <dbReference type="ARBA" id="ARBA00022840"/>
    </source>
</evidence>
<dbReference type="GO" id="GO:0006302">
    <property type="term" value="P:double-strand break repair"/>
    <property type="evidence" value="ECO:0007669"/>
    <property type="project" value="UniProtKB-ARBA"/>
</dbReference>
<keyword evidence="10" id="KW-0547">Nucleotide-binding</keyword>
<dbReference type="Pfam" id="PF08696">
    <property type="entry name" value="Dna2"/>
    <property type="match status" value="1"/>
</dbReference>
<keyword evidence="6" id="KW-0004">4Fe-4S</keyword>
<name>A0AAN7WU54_9SACH</name>
<evidence type="ECO:0000259" key="24">
    <source>
        <dbReference type="Pfam" id="PF08696"/>
    </source>
</evidence>
<dbReference type="InterPro" id="IPR014808">
    <property type="entry name" value="DNA_replication_fac_Dna2_N"/>
</dbReference>
<evidence type="ECO:0000256" key="16">
    <source>
        <dbReference type="ARBA" id="ARBA00023004"/>
    </source>
</evidence>
<feature type="region of interest" description="Disordered" evidence="23">
    <location>
        <begin position="87"/>
        <end position="127"/>
    </location>
</feature>
<keyword evidence="28" id="KW-1185">Reference proteome</keyword>
<sequence>MTRESNKSGKGSISNDGVKELNPNINDPSTIESISKGTVNKRRTNTSSKGTKRYKFAVIDNISGKKSDSHGVLKSISVSQIRNTAVPKKIPMEEKNNIKHEPNKKNNSQDLENKNLHDSDNISKKKDSVAMIDHETVKLRKSLGEMSPPEEVVWQFNPDDKLPVDKTTSTVEMSDDIDRIDNNLRNPSSSTPLFNNRLKGILDFNNISEHNKQANIKEQQQEAHKKNGLEIESVNTVERQINGTNLKMFAGDSNTDLNNMDKYETMTTNTKLLRDIDDILNDIKGDISIKFRSSLKKSQKFKDIPSSPLPIGEQYNARDLTLTEISKGEKIDINTNFRSTVKSPTGSKDIPSKHNDTYLESDEDDDLIMEMLTQNLSPKKPSLEQNCSFNSENMSKKIYIQNHQGVGENNKDKITSEINMNNDNILKNEKSTNNVLSGDPSGDPSDDSLLDYFDVSKSVSDTSTVIAKNTLTKNNKKPMVIKYNVQKEIDNINYIERAKWCYNKPGVVRLVIVSIRQMNIPNIGEQKILTGIDGAGKTETVILRSPWVYLKIKEGDIVHIIEGKNFANKRLLSDAKDPQTQLPNDNLLILHPDLLLSATTIGSAIQCQRSSFIQLLFQDTRGEVSLPMTIGNIVHEILQSCLKYKLENMKLTNEYIEQKLDELLEIYSFAIIVCDETIDNVRKEIIKTHLNNILTFINKFVTKSNFGCYVSISGTRRTTPLSILDVIDIEENIWSPVYGFKGFLDATVIARRETSNFLVPLEVKTGKLRNIAHEAQGLIYTLLLHDRYDIAFNFFLLYYTRDSTMTEFPFALHSIKHIIMLRNRIAMFLQYRLTEINKPGETIIDLPPLNECSFCERCGDRIESLILHTLLGDSTTLDDIGVEDYSQLTAHLKANLHENRYFFRKYNDLITKEESSITSQNQQLYLKDSVARELEDAITLSYLVISNFSSDSNFEGQYIYTFSRNPNYEAFPPLSHSQIYQNDPVFISDEVGNFALAQGYVIEITASQIVISTKRQLITNKQTMTDNSKNINQSVISVLHPVTSTSQAIQSQNYVNYRIDKNNIQQDLSTSRFNLLNLFLPPVTPGIQLVDEKTGKTKISKRSDGGDEVMRKILIDKVAPTFVSSNQYPHVVYDESCLDGFNENQVKAIDQALRCDNYSLILGMPGTGKTTVIAELIQILVTNGKSILLTSYTHSAVDNILLKLLNSDINIVRLGSKFKVNPLTQKFMPNYEDIRSYKEYIDRINNISVVATTCLGINDLLFSLRTKDFDYVILDEASQVSLPIALGPLRYGNRFIMVGDHFQLPPLVKNNIARENGLEESLFKILSKRHPESVVELTYQYRMCGDIVKLSNYLIYNGKLKCGSDEVYNQSLDISDPTKILSRYKRSDDSNNIDINNNNWLSDILTPSKKVIFLNYDKIPTIVETYDGDNITNKGEVELTKLCLEGMLRCEVKYEDIGIMSLYRAQLRLLKRELQEHEINGLEILTADQFQGRDKRCVIISMVRCNKELHGGALLKELRRVNVAMTRAKCKLIIIGSKRTIENIKELTGFMKLLEDNKWIYWLPSNSLDVYDFTG</sequence>
<dbReference type="CDD" id="cd18041">
    <property type="entry name" value="DEXXQc_DNA2"/>
    <property type="match status" value="1"/>
</dbReference>
<keyword evidence="21" id="KW-0511">Multifunctional enzyme</keyword>
<gene>
    <name evidence="27" type="ORF">RI543_000524</name>
</gene>
<dbReference type="EC" id="3.6.4.12" evidence="4"/>
<keyword evidence="20" id="KW-0539">Nucleus</keyword>
<evidence type="ECO:0000256" key="13">
    <source>
        <dbReference type="ARBA" id="ARBA00022801"/>
    </source>
</evidence>
<dbReference type="Gene3D" id="3.40.50.300">
    <property type="entry name" value="P-loop containing nucleotide triphosphate hydrolases"/>
    <property type="match status" value="2"/>
</dbReference>
<feature type="region of interest" description="Disordered" evidence="23">
    <location>
        <begin position="1"/>
        <end position="52"/>
    </location>
</feature>
<comment type="catalytic activity">
    <reaction evidence="22">
        <text>ATP + H2O = ADP + phosphate + H(+)</text>
        <dbReference type="Rhea" id="RHEA:13065"/>
        <dbReference type="ChEBI" id="CHEBI:15377"/>
        <dbReference type="ChEBI" id="CHEBI:15378"/>
        <dbReference type="ChEBI" id="CHEBI:30616"/>
        <dbReference type="ChEBI" id="CHEBI:43474"/>
        <dbReference type="ChEBI" id="CHEBI:456216"/>
        <dbReference type="EC" id="3.6.4.12"/>
    </reaction>
</comment>
<dbReference type="InterPro" id="IPR027417">
    <property type="entry name" value="P-loop_NTPase"/>
</dbReference>